<evidence type="ECO:0000313" key="2">
    <source>
        <dbReference type="Proteomes" id="UP000193467"/>
    </source>
</evidence>
<sequence>MSNQIVPFVATAHQMAKLPQQPLGSLGIAPSYLQICDLRVGDVALDRETSELEVEAFVTFRHWDWANNLKVSAVLILDYLASCNDAKAQWRHSLLFNRVGSAASVNEFKTWCHVAKLVFGEHEAQHYNPDSTPHNPLRLITAAEVYGEDKPNISDSWSNCESLS</sequence>
<name>A0A1Y2F9U3_9BASI</name>
<evidence type="ECO:0000313" key="1">
    <source>
        <dbReference type="EMBL" id="ORY80671.1"/>
    </source>
</evidence>
<dbReference type="Proteomes" id="UP000193467">
    <property type="component" value="Unassembled WGS sequence"/>
</dbReference>
<organism evidence="1 2">
    <name type="scientific">Leucosporidium creatinivorum</name>
    <dbReference type="NCBI Taxonomy" id="106004"/>
    <lineage>
        <taxon>Eukaryota</taxon>
        <taxon>Fungi</taxon>
        <taxon>Dikarya</taxon>
        <taxon>Basidiomycota</taxon>
        <taxon>Pucciniomycotina</taxon>
        <taxon>Microbotryomycetes</taxon>
        <taxon>Leucosporidiales</taxon>
        <taxon>Leucosporidium</taxon>
    </lineage>
</organism>
<gene>
    <name evidence="1" type="ORF">BCR35DRAFT_331738</name>
</gene>
<proteinExistence type="predicted"/>
<dbReference type="EMBL" id="MCGR01000024">
    <property type="protein sequence ID" value="ORY80671.1"/>
    <property type="molecule type" value="Genomic_DNA"/>
</dbReference>
<dbReference type="AlphaFoldDB" id="A0A1Y2F9U3"/>
<comment type="caution">
    <text evidence="1">The sequence shown here is derived from an EMBL/GenBank/DDBJ whole genome shotgun (WGS) entry which is preliminary data.</text>
</comment>
<keyword evidence="2" id="KW-1185">Reference proteome</keyword>
<reference evidence="1 2" key="1">
    <citation type="submission" date="2016-07" db="EMBL/GenBank/DDBJ databases">
        <title>Pervasive Adenine N6-methylation of Active Genes in Fungi.</title>
        <authorList>
            <consortium name="DOE Joint Genome Institute"/>
            <person name="Mondo S.J."/>
            <person name="Dannebaum R.O."/>
            <person name="Kuo R.C."/>
            <person name="Labutti K."/>
            <person name="Haridas S."/>
            <person name="Kuo A."/>
            <person name="Salamov A."/>
            <person name="Ahrendt S.R."/>
            <person name="Lipzen A."/>
            <person name="Sullivan W."/>
            <person name="Andreopoulos W.B."/>
            <person name="Clum A."/>
            <person name="Lindquist E."/>
            <person name="Daum C."/>
            <person name="Ramamoorthy G.K."/>
            <person name="Gryganskyi A."/>
            <person name="Culley D."/>
            <person name="Magnuson J.K."/>
            <person name="James T.Y."/>
            <person name="O'Malley M.A."/>
            <person name="Stajich J.E."/>
            <person name="Spatafora J.W."/>
            <person name="Visel A."/>
            <person name="Grigoriev I.V."/>
        </authorList>
    </citation>
    <scope>NUCLEOTIDE SEQUENCE [LARGE SCALE GENOMIC DNA]</scope>
    <source>
        <strain evidence="1 2">62-1032</strain>
    </source>
</reference>
<dbReference type="InParanoid" id="A0A1Y2F9U3"/>
<accession>A0A1Y2F9U3</accession>
<protein>
    <submittedName>
        <fullName evidence="1">Uncharacterized protein</fullName>
    </submittedName>
</protein>